<keyword evidence="1" id="KW-0472">Membrane</keyword>
<proteinExistence type="predicted"/>
<feature type="transmembrane region" description="Helical" evidence="1">
    <location>
        <begin position="57"/>
        <end position="79"/>
    </location>
</feature>
<dbReference type="Proteomes" id="UP001264335">
    <property type="component" value="Unassembled WGS sequence"/>
</dbReference>
<dbReference type="EMBL" id="JARPWY010000123">
    <property type="protein sequence ID" value="MDT2516947.1"/>
    <property type="molecule type" value="Genomic_DNA"/>
</dbReference>
<protein>
    <recommendedName>
        <fullName evidence="4">Fimbrial assembly protein</fullName>
    </recommendedName>
</protein>
<evidence type="ECO:0000256" key="1">
    <source>
        <dbReference type="SAM" id="Phobius"/>
    </source>
</evidence>
<name>A0ABD5FED3_ENTAV</name>
<evidence type="ECO:0000313" key="2">
    <source>
        <dbReference type="EMBL" id="MDT2516947.1"/>
    </source>
</evidence>
<keyword evidence="1" id="KW-1133">Transmembrane helix</keyword>
<dbReference type="RefSeq" id="WP_311871801.1">
    <property type="nucleotide sequence ID" value="NZ_JARPVY010000011.1"/>
</dbReference>
<keyword evidence="1" id="KW-0812">Transmembrane</keyword>
<sequence length="241" mass="27661">MKVFIGCCLAVMGVIFLCLSYRLMVHYQLNRINAKQTSLLFQTKLYHFKQKERQKSFMYLFAGIMGLITILSFAILQLFQMDTQIQGLRTSNRSLKSEVKSIRTKRSTKDLLKEYPSSGLGFKHVLAEKNQLVEKKNEAEQELSVRLSPYFQEANLIVSSNSDSDLVNFLLTGSIENNYANLIALGQNITEFMKELESIEKIGEVHITIVDREGKDLYKGVYVRNKKGQFTFQSKMREGKG</sequence>
<evidence type="ECO:0000313" key="3">
    <source>
        <dbReference type="Proteomes" id="UP001264335"/>
    </source>
</evidence>
<dbReference type="AlphaFoldDB" id="A0ABD5FED3"/>
<reference evidence="2 3" key="1">
    <citation type="submission" date="2023-03" db="EMBL/GenBank/DDBJ databases">
        <authorList>
            <person name="Shen W."/>
            <person name="Cai J."/>
        </authorList>
    </citation>
    <scope>NUCLEOTIDE SEQUENCE [LARGE SCALE GENOMIC DNA]</scope>
    <source>
        <strain evidence="2 3">Y2</strain>
    </source>
</reference>
<evidence type="ECO:0008006" key="4">
    <source>
        <dbReference type="Google" id="ProtNLM"/>
    </source>
</evidence>
<comment type="caution">
    <text evidence="2">The sequence shown here is derived from an EMBL/GenBank/DDBJ whole genome shotgun (WGS) entry which is preliminary data.</text>
</comment>
<accession>A0ABD5FED3</accession>
<gene>
    <name evidence="2" type="ORF">P7D79_22240</name>
</gene>
<organism evidence="2 3">
    <name type="scientific">Enterococcus avium</name>
    <name type="common">Streptococcus avium</name>
    <dbReference type="NCBI Taxonomy" id="33945"/>
    <lineage>
        <taxon>Bacteria</taxon>
        <taxon>Bacillati</taxon>
        <taxon>Bacillota</taxon>
        <taxon>Bacilli</taxon>
        <taxon>Lactobacillales</taxon>
        <taxon>Enterococcaceae</taxon>
        <taxon>Enterococcus</taxon>
    </lineage>
</organism>